<evidence type="ECO:0000256" key="3">
    <source>
        <dbReference type="ARBA" id="ARBA00022692"/>
    </source>
</evidence>
<dbReference type="GO" id="GO:0005886">
    <property type="term" value="C:plasma membrane"/>
    <property type="evidence" value="ECO:0007669"/>
    <property type="project" value="UniProtKB-SubCell"/>
</dbReference>
<evidence type="ECO:0000313" key="11">
    <source>
        <dbReference type="Proteomes" id="UP000291562"/>
    </source>
</evidence>
<dbReference type="EMBL" id="CP035704">
    <property type="protein sequence ID" value="QBB69111.1"/>
    <property type="molecule type" value="Genomic_DNA"/>
</dbReference>
<evidence type="ECO:0000313" key="10">
    <source>
        <dbReference type="EMBL" id="QBB69111.1"/>
    </source>
</evidence>
<dbReference type="InterPro" id="IPR050250">
    <property type="entry name" value="Macrolide_Exporter_MacB"/>
</dbReference>
<feature type="domain" description="MacB-like periplasmic core" evidence="9">
    <location>
        <begin position="22"/>
        <end position="225"/>
    </location>
</feature>
<dbReference type="AlphaFoldDB" id="A0A411HF62"/>
<reference evidence="10 11" key="1">
    <citation type="submission" date="2019-01" db="EMBL/GenBank/DDBJ databases">
        <title>Pseudolysobacter antarctica gen. nov., sp. nov., isolated from Fildes Peninsula, Antarctica.</title>
        <authorList>
            <person name="Wei Z."/>
            <person name="Peng F."/>
        </authorList>
    </citation>
    <scope>NUCLEOTIDE SEQUENCE [LARGE SCALE GENOMIC DNA]</scope>
    <source>
        <strain evidence="10 11">AQ6-296</strain>
    </source>
</reference>
<sequence length="805" mass="86549">MNICWTELKHAARGIATRPAFSALVIGVLTAGLTCVIFMLAMINGFLLRPLPFAAPEQLLHAGVRNISGDENINPVNNTDLIEMRRYLASSAEIGGVARSTINLSDQDRPQRVNGAFVSTNLFHVLGIAPLLGRDFSGDDEREGAAATAMLSYELWQSRYGGDPQIIGRQVRVNAQPTTVIGVMPQNFSYPSREVIWLAAALTDAAKSDDRAYWVILRRHADATDVALSATLDNWLAQAAQREPERFRGLRAGIEPLAYMAVERSMRAMLRLMLGSVFVVLLLACANAANLLLTRTLSRRQEFALRVALGATRKRLIGHLLAESLLLSLLATVAALLLAQIGIGWQQRMLRAADFGPPLWLRFDLDSTVVLLALGAALLTALASGLLPALRAAAAVASGLREGGRNVAGGSFGRISRMLVIGEVALSCALLISVGTMLRGIVSIDHIDLGIDTGHLLSARIVLPENTYPNAAAQWQLYDKLAEHLRADAGVIDSSLGTALPGTWFNESHAVLPAENTIFGDSVLAQTSYGAVDDHFLAAYGIALQEGRFFDSRDRADGDRTAVVDRRFVERFSSDQPILGRRFRLDPRDPNAAAVTVVGVIGALKLYAPGDQPQPTLLIPLRQGPFRVASIAVRTRGDALAFAPRLDEIMRTIDPDTPVYWTRDYAAVMRSVSFGERIVAQSFGIFGAIALVLAGAGLYGVMAFSVDQRMREIGVRRALGASSPSVLRNLFGRSFVQLGVGLAIGLAGGIPFAHLLSESLHSIPASDATVVSSALGILILAAVLAVTIPARRALRVDPMIALRHD</sequence>
<dbReference type="InterPro" id="IPR017800">
    <property type="entry name" value="ADOP"/>
</dbReference>
<evidence type="ECO:0000259" key="9">
    <source>
        <dbReference type="Pfam" id="PF12704"/>
    </source>
</evidence>
<comment type="similarity">
    <text evidence="6">Belongs to the ABC-4 integral membrane protein family.</text>
</comment>
<dbReference type="GO" id="GO:0022857">
    <property type="term" value="F:transmembrane transporter activity"/>
    <property type="evidence" value="ECO:0007669"/>
    <property type="project" value="TreeGrafter"/>
</dbReference>
<feature type="transmembrane region" description="Helical" evidence="7">
    <location>
        <begin position="20"/>
        <end position="43"/>
    </location>
</feature>
<feature type="domain" description="ABC3 transporter permease C-terminal" evidence="8">
    <location>
        <begin position="685"/>
        <end position="798"/>
    </location>
</feature>
<accession>A0A411HF62</accession>
<gene>
    <name evidence="10" type="ORF">ELE36_01215</name>
</gene>
<keyword evidence="11" id="KW-1185">Reference proteome</keyword>
<evidence type="ECO:0000256" key="2">
    <source>
        <dbReference type="ARBA" id="ARBA00022475"/>
    </source>
</evidence>
<keyword evidence="5 7" id="KW-0472">Membrane</keyword>
<dbReference type="Pfam" id="PF02687">
    <property type="entry name" value="FtsX"/>
    <property type="match status" value="2"/>
</dbReference>
<dbReference type="RefSeq" id="WP_129831367.1">
    <property type="nucleotide sequence ID" value="NZ_CP035704.1"/>
</dbReference>
<keyword evidence="2" id="KW-1003">Cell membrane</keyword>
<comment type="subcellular location">
    <subcellularLocation>
        <location evidence="1">Cell membrane</location>
        <topology evidence="1">Multi-pass membrane protein</topology>
    </subcellularLocation>
</comment>
<feature type="domain" description="ABC3 transporter permease C-terminal" evidence="8">
    <location>
        <begin position="277"/>
        <end position="393"/>
    </location>
</feature>
<protein>
    <submittedName>
        <fullName evidence="10">FtsX-like permease family protein</fullName>
    </submittedName>
</protein>
<evidence type="ECO:0000256" key="1">
    <source>
        <dbReference type="ARBA" id="ARBA00004651"/>
    </source>
</evidence>
<dbReference type="PANTHER" id="PTHR30572">
    <property type="entry name" value="MEMBRANE COMPONENT OF TRANSPORTER-RELATED"/>
    <property type="match status" value="1"/>
</dbReference>
<feature type="transmembrane region" description="Helical" evidence="7">
    <location>
        <begin position="325"/>
        <end position="345"/>
    </location>
</feature>
<organism evidence="10 11">
    <name type="scientific">Pseudolysobacter antarcticus</name>
    <dbReference type="NCBI Taxonomy" id="2511995"/>
    <lineage>
        <taxon>Bacteria</taxon>
        <taxon>Pseudomonadati</taxon>
        <taxon>Pseudomonadota</taxon>
        <taxon>Gammaproteobacteria</taxon>
        <taxon>Lysobacterales</taxon>
        <taxon>Rhodanobacteraceae</taxon>
        <taxon>Pseudolysobacter</taxon>
    </lineage>
</organism>
<feature type="transmembrane region" description="Helical" evidence="7">
    <location>
        <begin position="369"/>
        <end position="395"/>
    </location>
</feature>
<evidence type="ECO:0000256" key="7">
    <source>
        <dbReference type="SAM" id="Phobius"/>
    </source>
</evidence>
<evidence type="ECO:0000259" key="8">
    <source>
        <dbReference type="Pfam" id="PF02687"/>
    </source>
</evidence>
<feature type="domain" description="MacB-like periplasmic core" evidence="9">
    <location>
        <begin position="516"/>
        <end position="638"/>
    </location>
</feature>
<feature type="transmembrane region" description="Helical" evidence="7">
    <location>
        <begin position="678"/>
        <end position="701"/>
    </location>
</feature>
<feature type="transmembrane region" description="Helical" evidence="7">
    <location>
        <begin position="735"/>
        <end position="756"/>
    </location>
</feature>
<feature type="transmembrane region" description="Helical" evidence="7">
    <location>
        <begin position="272"/>
        <end position="293"/>
    </location>
</feature>
<proteinExistence type="inferred from homology"/>
<dbReference type="KEGG" id="xbc:ELE36_01215"/>
<name>A0A411HF62_9GAMM</name>
<feature type="transmembrane region" description="Helical" evidence="7">
    <location>
        <begin position="768"/>
        <end position="790"/>
    </location>
</feature>
<keyword evidence="4 7" id="KW-1133">Transmembrane helix</keyword>
<dbReference type="Pfam" id="PF12704">
    <property type="entry name" value="MacB_PCD"/>
    <property type="match status" value="2"/>
</dbReference>
<dbReference type="Proteomes" id="UP000291562">
    <property type="component" value="Chromosome"/>
</dbReference>
<dbReference type="OrthoDB" id="6008773at2"/>
<evidence type="ECO:0000256" key="4">
    <source>
        <dbReference type="ARBA" id="ARBA00022989"/>
    </source>
</evidence>
<dbReference type="NCBIfam" id="TIGR03434">
    <property type="entry name" value="ADOP"/>
    <property type="match status" value="1"/>
</dbReference>
<dbReference type="InterPro" id="IPR025857">
    <property type="entry name" value="MacB_PCD"/>
</dbReference>
<feature type="transmembrane region" description="Helical" evidence="7">
    <location>
        <begin position="415"/>
        <end position="438"/>
    </location>
</feature>
<evidence type="ECO:0000256" key="5">
    <source>
        <dbReference type="ARBA" id="ARBA00023136"/>
    </source>
</evidence>
<keyword evidence="3 7" id="KW-0812">Transmembrane</keyword>
<dbReference type="PANTHER" id="PTHR30572:SF4">
    <property type="entry name" value="ABC TRANSPORTER PERMEASE YTRF"/>
    <property type="match status" value="1"/>
</dbReference>
<evidence type="ECO:0000256" key="6">
    <source>
        <dbReference type="ARBA" id="ARBA00038076"/>
    </source>
</evidence>
<dbReference type="InterPro" id="IPR003838">
    <property type="entry name" value="ABC3_permease_C"/>
</dbReference>